<reference evidence="1" key="1">
    <citation type="submission" date="2021-05" db="EMBL/GenBank/DDBJ databases">
        <authorList>
            <person name="Scholz U."/>
            <person name="Mascher M."/>
            <person name="Fiebig A."/>
        </authorList>
    </citation>
    <scope>NUCLEOTIDE SEQUENCE [LARGE SCALE GENOMIC DNA]</scope>
</reference>
<dbReference type="EnsemblPlants" id="AVESA.00010b.r2.2DG0371710.3">
    <property type="protein sequence ID" value="AVESA.00010b.r2.2DG0371710.3.CDS"/>
    <property type="gene ID" value="AVESA.00010b.r2.2DG0371710"/>
</dbReference>
<keyword evidence="2" id="KW-1185">Reference proteome</keyword>
<name>A0ACD5V4I4_AVESA</name>
<protein>
    <submittedName>
        <fullName evidence="1">Uncharacterized protein</fullName>
    </submittedName>
</protein>
<evidence type="ECO:0000313" key="2">
    <source>
        <dbReference type="Proteomes" id="UP001732700"/>
    </source>
</evidence>
<sequence length="316" mass="35247">MAGEDQPLTDYEKVRLSRIRENEARLQALGIRSLAASPLLNQPSSSAAAAAKRKQKKRSDEADEEYLPSDEGGGEEEENGESSSASDEYDGEETKSSSRSRQKGKKKKLLNSGNSSKSTFIDEGAPVTDFMDDDAALQQAIALSLAEPSQISVTAMGAETSSTGAKGRKGTPLKNKNTTPIQDSAKNRKTKKQVRSRIQLSEDDVVSFFFSFDEARKGHITPWDLERMANVNDFIWTDSEISKMIHCFDSDRDGKVCPFFLKYRYHHLLSKMHCLEPCFLVCKTGNSDICTHGSTFQPINTGNWFHSRELYIKNHM</sequence>
<reference evidence="1" key="2">
    <citation type="submission" date="2025-09" db="UniProtKB">
        <authorList>
            <consortium name="EnsemblPlants"/>
        </authorList>
    </citation>
    <scope>IDENTIFICATION</scope>
</reference>
<dbReference type="Proteomes" id="UP001732700">
    <property type="component" value="Chromosome 2D"/>
</dbReference>
<accession>A0ACD5V4I4</accession>
<evidence type="ECO:0000313" key="1">
    <source>
        <dbReference type="EnsemblPlants" id="AVESA.00010b.r2.2DG0371710.3.CDS"/>
    </source>
</evidence>
<proteinExistence type="predicted"/>
<organism evidence="1 2">
    <name type="scientific">Avena sativa</name>
    <name type="common">Oat</name>
    <dbReference type="NCBI Taxonomy" id="4498"/>
    <lineage>
        <taxon>Eukaryota</taxon>
        <taxon>Viridiplantae</taxon>
        <taxon>Streptophyta</taxon>
        <taxon>Embryophyta</taxon>
        <taxon>Tracheophyta</taxon>
        <taxon>Spermatophyta</taxon>
        <taxon>Magnoliopsida</taxon>
        <taxon>Liliopsida</taxon>
        <taxon>Poales</taxon>
        <taxon>Poaceae</taxon>
        <taxon>BOP clade</taxon>
        <taxon>Pooideae</taxon>
        <taxon>Poodae</taxon>
        <taxon>Poeae</taxon>
        <taxon>Poeae Chloroplast Group 1 (Aveneae type)</taxon>
        <taxon>Aveninae</taxon>
        <taxon>Avena</taxon>
    </lineage>
</organism>